<sequence length="238" mass="27579">MEELMKMKGTVAAEDFEADSTPVDVHVSATPYISTEQRYSNIINECNNMQKASSISKEDIGEIERQLHFLPKGSEMYEVCLFHLRTLKKKFPKTPAQMEEQLQPETKLVQLKHNRFIDAGRCGRKWVAEQLPGDTDDSNLVRLAEVKLDLLDELLNDLKKAEKTEEIIELYNQLDIHVPHNLKEMTADRWREDDTSSIRTLTHAVSRVERYIEEMKEKGITEETMDKELLDMIRVSKG</sequence>
<organism evidence="1 2">
    <name type="scientific">Virgibacillus sediminis</name>
    <dbReference type="NCBI Taxonomy" id="202260"/>
    <lineage>
        <taxon>Bacteria</taxon>
        <taxon>Bacillati</taxon>
        <taxon>Bacillota</taxon>
        <taxon>Bacilli</taxon>
        <taxon>Bacillales</taxon>
        <taxon>Bacillaceae</taxon>
        <taxon>Virgibacillus</taxon>
    </lineage>
</organism>
<comment type="caution">
    <text evidence="1">The sequence shown here is derived from an EMBL/GenBank/DDBJ whole genome shotgun (WGS) entry which is preliminary data.</text>
</comment>
<evidence type="ECO:0000313" key="1">
    <source>
        <dbReference type="EMBL" id="MFC2947679.1"/>
    </source>
</evidence>
<dbReference type="EMBL" id="JBHRRZ010000009">
    <property type="protein sequence ID" value="MFC2947679.1"/>
    <property type="molecule type" value="Genomic_DNA"/>
</dbReference>
<keyword evidence="2" id="KW-1185">Reference proteome</keyword>
<reference evidence="2" key="1">
    <citation type="journal article" date="2019" name="Int. J. Syst. Evol. Microbiol.">
        <title>The Global Catalogue of Microorganisms (GCM) 10K type strain sequencing project: providing services to taxonomists for standard genome sequencing and annotation.</title>
        <authorList>
            <consortium name="The Broad Institute Genomics Platform"/>
            <consortium name="The Broad Institute Genome Sequencing Center for Infectious Disease"/>
            <person name="Wu L."/>
            <person name="Ma J."/>
        </authorList>
    </citation>
    <scope>NUCLEOTIDE SEQUENCE [LARGE SCALE GENOMIC DNA]</scope>
    <source>
        <strain evidence="2">KCTC 13193</strain>
    </source>
</reference>
<gene>
    <name evidence="1" type="ORF">ACFODW_04850</name>
</gene>
<dbReference type="Proteomes" id="UP001595387">
    <property type="component" value="Unassembled WGS sequence"/>
</dbReference>
<name>A0ABV7A3U1_9BACI</name>
<dbReference type="RefSeq" id="WP_390303808.1">
    <property type="nucleotide sequence ID" value="NZ_JBHRRZ010000009.1"/>
</dbReference>
<evidence type="ECO:0000313" key="2">
    <source>
        <dbReference type="Proteomes" id="UP001595387"/>
    </source>
</evidence>
<accession>A0ABV7A3U1</accession>
<protein>
    <submittedName>
        <fullName evidence="1">Uncharacterized protein</fullName>
    </submittedName>
</protein>
<proteinExistence type="predicted"/>